<gene>
    <name evidence="1" type="ORF">AAP_03322</name>
</gene>
<evidence type="ECO:0000313" key="1">
    <source>
        <dbReference type="EMBL" id="KZZ91616.1"/>
    </source>
</evidence>
<comment type="caution">
    <text evidence="1">The sequence shown here is derived from an EMBL/GenBank/DDBJ whole genome shotgun (WGS) entry which is preliminary data.</text>
</comment>
<evidence type="ECO:0000313" key="2">
    <source>
        <dbReference type="Proteomes" id="UP000242877"/>
    </source>
</evidence>
<organism evidence="1 2">
    <name type="scientific">Ascosphaera apis ARSEF 7405</name>
    <dbReference type="NCBI Taxonomy" id="392613"/>
    <lineage>
        <taxon>Eukaryota</taxon>
        <taxon>Fungi</taxon>
        <taxon>Dikarya</taxon>
        <taxon>Ascomycota</taxon>
        <taxon>Pezizomycotina</taxon>
        <taxon>Eurotiomycetes</taxon>
        <taxon>Eurotiomycetidae</taxon>
        <taxon>Onygenales</taxon>
        <taxon>Ascosphaeraceae</taxon>
        <taxon>Ascosphaera</taxon>
    </lineage>
</organism>
<accession>A0A167YQ15</accession>
<dbReference type="EMBL" id="AZGZ01000013">
    <property type="protein sequence ID" value="KZZ91616.1"/>
    <property type="molecule type" value="Genomic_DNA"/>
</dbReference>
<dbReference type="AlphaFoldDB" id="A0A167YQ15"/>
<dbReference type="VEuPathDB" id="FungiDB:AAP_03322"/>
<protein>
    <submittedName>
        <fullName evidence="1">Uncharacterized protein</fullName>
    </submittedName>
</protein>
<keyword evidence="2" id="KW-1185">Reference proteome</keyword>
<proteinExistence type="predicted"/>
<reference evidence="1 2" key="1">
    <citation type="journal article" date="2016" name="Genome Biol. Evol.">
        <title>Divergent and convergent evolution of fungal pathogenicity.</title>
        <authorList>
            <person name="Shang Y."/>
            <person name="Xiao G."/>
            <person name="Zheng P."/>
            <person name="Cen K."/>
            <person name="Zhan S."/>
            <person name="Wang C."/>
        </authorList>
    </citation>
    <scope>NUCLEOTIDE SEQUENCE [LARGE SCALE GENOMIC DNA]</scope>
    <source>
        <strain evidence="1 2">ARSEF 7405</strain>
    </source>
</reference>
<dbReference type="Proteomes" id="UP000242877">
    <property type="component" value="Unassembled WGS sequence"/>
</dbReference>
<sequence length="263" mass="28183">MTVYLLRPMGYHCGTSRTTTIRCPRVGGSQGYQDRSPAKKSSSHLLKKCIRVGGEDLLDNSRITNSICEVSGTSQYRSSARHPRKHIAQVCSYMELYRTSIGFVSTGIYAGSFCGNQIAVGGIGQGTAQISSMPSVWVVITIFGALGSKILDEVTSVMLGIANAPTNNGRMAAAETELLLPEIFTGEGLLAVGTTRAGIFSPSCLGVTGGQRIQASALVDPAFLQYYGHGPGRDWLVPTQRSAIADRVSWSKTMILVSKRHYA</sequence>
<name>A0A167YQ15_9EURO</name>